<accession>A0A397G8Q6</accession>
<proteinExistence type="predicted"/>
<dbReference type="Proteomes" id="UP000215305">
    <property type="component" value="Unassembled WGS sequence"/>
</dbReference>
<evidence type="ECO:0000313" key="4">
    <source>
        <dbReference type="Proteomes" id="UP000215305"/>
    </source>
</evidence>
<dbReference type="Pfam" id="PF13302">
    <property type="entry name" value="Acetyltransf_3"/>
    <property type="match status" value="1"/>
</dbReference>
<dbReference type="VEuPathDB" id="FungiDB:CDV56_104597"/>
<sequence>MDNFCFPLDLSKLENDRLRLVPFDSNFQELSATYVKLSSETPEIFQYLPYGPFEGPDAYDRWYSDRVRSTKAVIIFAIILKAGVVRKRTPGSDEFEELKVEDGTFAGTTGLINADPENSVVEVGHVVILPRFHRTFVGKTAHTLLLHHMLDPPPHGLHLRRVQWQAFSSNQASIAAAQRLGFQLEGIIRWQRVLPEGKKGHSSGNIDEQMPGMDPTGQKKLGPGRHSAMLSLCWDDWENGARKRLHALSQKYA</sequence>
<evidence type="ECO:0000313" key="3">
    <source>
        <dbReference type="EMBL" id="RHZ45756.1"/>
    </source>
</evidence>
<dbReference type="GeneID" id="38126571"/>
<dbReference type="EMBL" id="NKHU02000277">
    <property type="protein sequence ID" value="RHZ45756.1"/>
    <property type="molecule type" value="Genomic_DNA"/>
</dbReference>
<feature type="domain" description="N-acetyltransferase" evidence="2">
    <location>
        <begin position="32"/>
        <end position="201"/>
    </location>
</feature>
<reference evidence="3" key="1">
    <citation type="submission" date="2018-08" db="EMBL/GenBank/DDBJ databases">
        <title>Draft genome sequence of azole-resistant Aspergillus thermomutatus (Neosartorya pseudofischeri) strain HMR AF 39, isolated from a human nasal aspirate.</title>
        <authorList>
            <person name="Parent-Michaud M."/>
            <person name="Dufresne P.J."/>
            <person name="Fournier E."/>
            <person name="Martineau C."/>
            <person name="Moreira S."/>
            <person name="Perkins V."/>
            <person name="De Repentigny L."/>
            <person name="Dufresne S.F."/>
        </authorList>
    </citation>
    <scope>NUCLEOTIDE SEQUENCE [LARGE SCALE GENOMIC DNA]</scope>
    <source>
        <strain evidence="3">HMR AF 39</strain>
    </source>
</reference>
<feature type="region of interest" description="Disordered" evidence="1">
    <location>
        <begin position="198"/>
        <end position="224"/>
    </location>
</feature>
<comment type="caution">
    <text evidence="3">The sequence shown here is derived from an EMBL/GenBank/DDBJ whole genome shotgun (WGS) entry which is preliminary data.</text>
</comment>
<dbReference type="PANTHER" id="PTHR43441:SF5">
    <property type="entry name" value="FAMILY ACETYLTRANSFERASE, PUTATIVE-RELATED"/>
    <property type="match status" value="1"/>
</dbReference>
<organism evidence="3 4">
    <name type="scientific">Aspergillus thermomutatus</name>
    <name type="common">Neosartorya pseudofischeri</name>
    <dbReference type="NCBI Taxonomy" id="41047"/>
    <lineage>
        <taxon>Eukaryota</taxon>
        <taxon>Fungi</taxon>
        <taxon>Dikarya</taxon>
        <taxon>Ascomycota</taxon>
        <taxon>Pezizomycotina</taxon>
        <taxon>Eurotiomycetes</taxon>
        <taxon>Eurotiomycetidae</taxon>
        <taxon>Eurotiales</taxon>
        <taxon>Aspergillaceae</taxon>
        <taxon>Aspergillus</taxon>
        <taxon>Aspergillus subgen. Fumigati</taxon>
    </lineage>
</organism>
<protein>
    <recommendedName>
        <fullName evidence="2">N-acetyltransferase domain-containing protein</fullName>
    </recommendedName>
</protein>
<dbReference type="GO" id="GO:1990189">
    <property type="term" value="F:protein N-terminal-serine acetyltransferase activity"/>
    <property type="evidence" value="ECO:0007669"/>
    <property type="project" value="TreeGrafter"/>
</dbReference>
<dbReference type="PROSITE" id="PS51186">
    <property type="entry name" value="GNAT"/>
    <property type="match status" value="1"/>
</dbReference>
<dbReference type="Gene3D" id="3.40.630.30">
    <property type="match status" value="1"/>
</dbReference>
<dbReference type="InterPro" id="IPR000182">
    <property type="entry name" value="GNAT_dom"/>
</dbReference>
<dbReference type="PANTHER" id="PTHR43441">
    <property type="entry name" value="RIBOSOMAL-PROTEIN-SERINE ACETYLTRANSFERASE"/>
    <property type="match status" value="1"/>
</dbReference>
<dbReference type="SUPFAM" id="SSF55729">
    <property type="entry name" value="Acyl-CoA N-acyltransferases (Nat)"/>
    <property type="match status" value="1"/>
</dbReference>
<keyword evidence="4" id="KW-1185">Reference proteome</keyword>
<dbReference type="GO" id="GO:0008999">
    <property type="term" value="F:protein-N-terminal-alanine acetyltransferase activity"/>
    <property type="evidence" value="ECO:0007669"/>
    <property type="project" value="TreeGrafter"/>
</dbReference>
<evidence type="ECO:0000256" key="1">
    <source>
        <dbReference type="SAM" id="MobiDB-lite"/>
    </source>
</evidence>
<dbReference type="InterPro" id="IPR051908">
    <property type="entry name" value="Ribosomal_N-acetyltransferase"/>
</dbReference>
<dbReference type="OrthoDB" id="41238at2759"/>
<dbReference type="AlphaFoldDB" id="A0A397G8Q6"/>
<dbReference type="RefSeq" id="XP_026610844.1">
    <property type="nucleotide sequence ID" value="XM_026758216.1"/>
</dbReference>
<evidence type="ECO:0000259" key="2">
    <source>
        <dbReference type="PROSITE" id="PS51186"/>
    </source>
</evidence>
<gene>
    <name evidence="3" type="ORF">CDV56_104597</name>
</gene>
<name>A0A397G8Q6_ASPTH</name>
<dbReference type="InterPro" id="IPR016181">
    <property type="entry name" value="Acyl_CoA_acyltransferase"/>
</dbReference>